<evidence type="ECO:0000313" key="3">
    <source>
        <dbReference type="Proteomes" id="UP000282184"/>
    </source>
</evidence>
<dbReference type="RefSeq" id="WP_126693574.1">
    <property type="nucleotide sequence ID" value="NZ_RXOF01000006.1"/>
</dbReference>
<evidence type="ECO:0000256" key="1">
    <source>
        <dbReference type="SAM" id="MobiDB-lite"/>
    </source>
</evidence>
<feature type="region of interest" description="Disordered" evidence="1">
    <location>
        <begin position="1"/>
        <end position="37"/>
    </location>
</feature>
<dbReference type="Proteomes" id="UP000282184">
    <property type="component" value="Unassembled WGS sequence"/>
</dbReference>
<protein>
    <submittedName>
        <fullName evidence="2">RloB domain-containing protein</fullName>
    </submittedName>
</protein>
<sequence>MSKKQEAEQRKRDEHKAQMQAAKERRRQAPALQRAAPTREERPVLLIVCQGTVTEVEYFNQFELATADIKALGRAYDPEKLVQEALDWREAARRGKQPYEQVWCVFDKDDTEPGPFHAAIERARAHGLRVAYSNQAFEFWFLLHFDEHQGGGMDRQQCGQRVEALIREANPRVSYDSHKGKHVSRELFDLLEGPYPGLPGRPSRRAVAVRRAKRIAKDWAESGHPPAAQESTTLVYQLVEVLQQYLP</sequence>
<comment type="caution">
    <text evidence="2">The sequence shown here is derived from an EMBL/GenBank/DDBJ whole genome shotgun (WGS) entry which is preliminary data.</text>
</comment>
<dbReference type="Pfam" id="PF13707">
    <property type="entry name" value="RloB"/>
    <property type="match status" value="1"/>
</dbReference>
<feature type="compositionally biased region" description="Basic and acidic residues" evidence="1">
    <location>
        <begin position="1"/>
        <end position="17"/>
    </location>
</feature>
<accession>A0A3S0JE52</accession>
<proteinExistence type="predicted"/>
<dbReference type="EMBL" id="RXOF01000006">
    <property type="protein sequence ID" value="RTQ49715.1"/>
    <property type="molecule type" value="Genomic_DNA"/>
</dbReference>
<dbReference type="OrthoDB" id="9796523at2"/>
<dbReference type="InterPro" id="IPR025591">
    <property type="entry name" value="RloB"/>
</dbReference>
<organism evidence="2 3">
    <name type="scientific">Hymenobacter gummosus</name>
    <dbReference type="NCBI Taxonomy" id="1776032"/>
    <lineage>
        <taxon>Bacteria</taxon>
        <taxon>Pseudomonadati</taxon>
        <taxon>Bacteroidota</taxon>
        <taxon>Cytophagia</taxon>
        <taxon>Cytophagales</taxon>
        <taxon>Hymenobacteraceae</taxon>
        <taxon>Hymenobacter</taxon>
    </lineage>
</organism>
<gene>
    <name evidence="2" type="ORF">EJV47_12950</name>
</gene>
<evidence type="ECO:0000313" key="2">
    <source>
        <dbReference type="EMBL" id="RTQ49715.1"/>
    </source>
</evidence>
<dbReference type="AlphaFoldDB" id="A0A3S0JE52"/>
<reference evidence="2 3" key="1">
    <citation type="submission" date="2018-12" db="EMBL/GenBank/DDBJ databases">
        <title>Hymenobacter gummosus sp. nov., isolated from a spring.</title>
        <authorList>
            <person name="Nie L."/>
        </authorList>
    </citation>
    <scope>NUCLEOTIDE SEQUENCE [LARGE SCALE GENOMIC DNA]</scope>
    <source>
        <strain evidence="2 3">KCTC 52166</strain>
    </source>
</reference>
<name>A0A3S0JE52_9BACT</name>
<keyword evidence="3" id="KW-1185">Reference proteome</keyword>